<dbReference type="Proteomes" id="UP001447188">
    <property type="component" value="Unassembled WGS sequence"/>
</dbReference>
<gene>
    <name evidence="2" type="ORF">Q9L58_006136</name>
</gene>
<keyword evidence="3" id="KW-1185">Reference proteome</keyword>
<accession>A0ABR3GG55</accession>
<feature type="transmembrane region" description="Helical" evidence="1">
    <location>
        <begin position="160"/>
        <end position="183"/>
    </location>
</feature>
<feature type="transmembrane region" description="Helical" evidence="1">
    <location>
        <begin position="203"/>
        <end position="223"/>
    </location>
</feature>
<evidence type="ECO:0000313" key="3">
    <source>
        <dbReference type="Proteomes" id="UP001447188"/>
    </source>
</evidence>
<reference evidence="2 3" key="1">
    <citation type="submission" date="2024-02" db="EMBL/GenBank/DDBJ databases">
        <title>Discinaceae phylogenomics.</title>
        <authorList>
            <person name="Dirks A.C."/>
            <person name="James T.Y."/>
        </authorList>
    </citation>
    <scope>NUCLEOTIDE SEQUENCE [LARGE SCALE GENOMIC DNA]</scope>
    <source>
        <strain evidence="2 3">ACD0624</strain>
    </source>
</reference>
<keyword evidence="1" id="KW-0812">Transmembrane</keyword>
<sequence>MATTACSPCGFRPLQQLRSLVLSRLPLYHRIRSFSCTGHDAGAQTPPPGYYDSQALTEPAVPVSAEPIGTGYFPTKRLLGSLTSLLSTDAPMSDLLSTWLGIPLPSATPQPPPPSPPLPPNCDCFSCFQHHHLYLLWLQQDTTTTPPPLHHNPPPPPKPLLHRITATLIVNVFTAAFILYPHLKAALTGIYTWERRNCVLERILLVVVGVAGRVWGLLVWGLGVGVEAQVEEGRVNRWLVRAGGEVLGGVLDGTQMGVGVWGRGVVG</sequence>
<evidence type="ECO:0000256" key="1">
    <source>
        <dbReference type="SAM" id="Phobius"/>
    </source>
</evidence>
<protein>
    <submittedName>
        <fullName evidence="2">Uncharacterized protein</fullName>
    </submittedName>
</protein>
<keyword evidence="1" id="KW-0472">Membrane</keyword>
<evidence type="ECO:0000313" key="2">
    <source>
        <dbReference type="EMBL" id="KAL0634942.1"/>
    </source>
</evidence>
<proteinExistence type="predicted"/>
<comment type="caution">
    <text evidence="2">The sequence shown here is derived from an EMBL/GenBank/DDBJ whole genome shotgun (WGS) entry which is preliminary data.</text>
</comment>
<dbReference type="EMBL" id="JBBBZM010000081">
    <property type="protein sequence ID" value="KAL0634942.1"/>
    <property type="molecule type" value="Genomic_DNA"/>
</dbReference>
<name>A0ABR3GG55_9PEZI</name>
<keyword evidence="1" id="KW-1133">Transmembrane helix</keyword>
<organism evidence="2 3">
    <name type="scientific">Discina gigas</name>
    <dbReference type="NCBI Taxonomy" id="1032678"/>
    <lineage>
        <taxon>Eukaryota</taxon>
        <taxon>Fungi</taxon>
        <taxon>Dikarya</taxon>
        <taxon>Ascomycota</taxon>
        <taxon>Pezizomycotina</taxon>
        <taxon>Pezizomycetes</taxon>
        <taxon>Pezizales</taxon>
        <taxon>Discinaceae</taxon>
        <taxon>Discina</taxon>
    </lineage>
</organism>